<dbReference type="Gene3D" id="3.30.710.10">
    <property type="entry name" value="Potassium Channel Kv1.1, Chain A"/>
    <property type="match status" value="1"/>
</dbReference>
<feature type="disulfide bond" evidence="3">
    <location>
        <begin position="95"/>
        <end position="105"/>
    </location>
</feature>
<dbReference type="InterPro" id="IPR051481">
    <property type="entry name" value="BTB-POZ/Galectin-3-binding"/>
</dbReference>
<keyword evidence="2" id="KW-0325">Glycoprotein</keyword>
<protein>
    <submittedName>
        <fullName evidence="7">Galectin-3-binding protein B-like isoform X1</fullName>
    </submittedName>
</protein>
<dbReference type="RefSeq" id="XP_040926346.2">
    <property type="nucleotide sequence ID" value="XM_041070412.2"/>
</dbReference>
<dbReference type="Gene3D" id="3.10.250.10">
    <property type="entry name" value="SRCR-like domain"/>
    <property type="match status" value="1"/>
</dbReference>
<dbReference type="SUPFAM" id="SSF56487">
    <property type="entry name" value="SRCR-like"/>
    <property type="match status" value="1"/>
</dbReference>
<organism evidence="6 7">
    <name type="scientific">Betta splendens</name>
    <name type="common">Siamese fighting fish</name>
    <dbReference type="NCBI Taxonomy" id="158456"/>
    <lineage>
        <taxon>Eukaryota</taxon>
        <taxon>Metazoa</taxon>
        <taxon>Chordata</taxon>
        <taxon>Craniata</taxon>
        <taxon>Vertebrata</taxon>
        <taxon>Euteleostomi</taxon>
        <taxon>Actinopterygii</taxon>
        <taxon>Neopterygii</taxon>
        <taxon>Teleostei</taxon>
        <taxon>Neoteleostei</taxon>
        <taxon>Acanthomorphata</taxon>
        <taxon>Anabantaria</taxon>
        <taxon>Anabantiformes</taxon>
        <taxon>Anabantoidei</taxon>
        <taxon>Osphronemidae</taxon>
        <taxon>Betta</taxon>
    </lineage>
</organism>
<dbReference type="InterPro" id="IPR001190">
    <property type="entry name" value="SRCR"/>
</dbReference>
<dbReference type="Gene3D" id="1.25.40.420">
    <property type="match status" value="1"/>
</dbReference>
<feature type="chain" id="PRO_5040810651" evidence="4">
    <location>
        <begin position="21"/>
        <end position="562"/>
    </location>
</feature>
<evidence type="ECO:0000259" key="5">
    <source>
        <dbReference type="PROSITE" id="PS50287"/>
    </source>
</evidence>
<dbReference type="CDD" id="cd18496">
    <property type="entry name" value="BACK_LGALS3BP"/>
    <property type="match status" value="1"/>
</dbReference>
<evidence type="ECO:0000313" key="6">
    <source>
        <dbReference type="Proteomes" id="UP000515150"/>
    </source>
</evidence>
<dbReference type="Pfam" id="PF00530">
    <property type="entry name" value="SRCR"/>
    <property type="match status" value="1"/>
</dbReference>
<sequence>MKENTLLFFTFLRSISLCAGEEEGFVRLAGGQDSSEGRVEVFHNGAWGTVCDDNWDMNDAKVVCKQLRFPGAREALQSAAFGQGVGNIWMDDLNCEGTEGHLLFCTFAGWGTHNCGHGEDAGVRCESGPEPVDAELRREYDLDHNASLSRELGQLFDSGRACDLNIAVVVDASTVETICAHSVILALNAHLQASQPDFSRLSISATADCSQHATTFVRYFYTRKVKMTLSSSHCILNMASSWGLRELQDEAEHVFRLFLTEDVLFQNQNLFYAYAVRAGDAALQEVCLRFLAWNCEALIRSPAWTALPFHLLQALLPRSDLVVRNETVLLAALERWAAAQQNATFQELLLKLIRFPMIPAEDLYTLDSSRYQASMLQGFQFNALPVRALLSDLTHTLYSYRSRVYTGGPWSFSFSTHDVTAFKNSGHYRLRGQNIDSLTSDFQTPVHSSAYFALHSVRWKARVYTSARDCSGDSVSCPSLPAVALKIQDKNSGVPSETEQRIRYSNRLVVMCEGRYVFHVGEFNGVSGENLVVVPDGTQQVYPCHSNRFSYQVVVRPEFSTS</sequence>
<feature type="signal peptide" evidence="4">
    <location>
        <begin position="1"/>
        <end position="20"/>
    </location>
</feature>
<dbReference type="OrthoDB" id="25028at2759"/>
<keyword evidence="6" id="KW-1185">Reference proteome</keyword>
<dbReference type="SMART" id="SM00875">
    <property type="entry name" value="BACK"/>
    <property type="match status" value="1"/>
</dbReference>
<dbReference type="GO" id="GO:0016020">
    <property type="term" value="C:membrane"/>
    <property type="evidence" value="ECO:0007669"/>
    <property type="project" value="InterPro"/>
</dbReference>
<feature type="disulfide bond" evidence="3">
    <location>
        <begin position="64"/>
        <end position="125"/>
    </location>
</feature>
<dbReference type="FunFam" id="3.10.250.10:FF:000011">
    <property type="entry name" value="Scavenger receptor class A member 5"/>
    <property type="match status" value="1"/>
</dbReference>
<dbReference type="InterPro" id="IPR011705">
    <property type="entry name" value="BACK"/>
</dbReference>
<keyword evidence="4" id="KW-0732">Signal</keyword>
<evidence type="ECO:0000256" key="4">
    <source>
        <dbReference type="SAM" id="SignalP"/>
    </source>
</evidence>
<dbReference type="PANTHER" id="PTHR24410:SF16">
    <property type="entry name" value="GALECTIN-3-BINDING PROTEIN"/>
    <property type="match status" value="1"/>
</dbReference>
<gene>
    <name evidence="7" type="primary">LOC121201651</name>
</gene>
<evidence type="ECO:0000256" key="3">
    <source>
        <dbReference type="PROSITE-ProRule" id="PRU00196"/>
    </source>
</evidence>
<dbReference type="Proteomes" id="UP000515150">
    <property type="component" value="Chromosome 4"/>
</dbReference>
<accession>A0A8M1HD11</accession>
<evidence type="ECO:0000256" key="2">
    <source>
        <dbReference type="ARBA" id="ARBA00023180"/>
    </source>
</evidence>
<dbReference type="SMART" id="SM00202">
    <property type="entry name" value="SR"/>
    <property type="match status" value="1"/>
</dbReference>
<dbReference type="AlphaFoldDB" id="A0A8M1HD11"/>
<dbReference type="PANTHER" id="PTHR24410">
    <property type="entry name" value="HL07962P-RELATED"/>
    <property type="match status" value="1"/>
</dbReference>
<proteinExistence type="predicted"/>
<dbReference type="KEGG" id="bspl:121201651"/>
<dbReference type="InterPro" id="IPR011333">
    <property type="entry name" value="SKP1/BTB/POZ_sf"/>
</dbReference>
<dbReference type="PRINTS" id="PR00258">
    <property type="entry name" value="SPERACTRCPTR"/>
</dbReference>
<name>A0A8M1HD11_BETSP</name>
<keyword evidence="1 3" id="KW-1015">Disulfide bond</keyword>
<dbReference type="GeneID" id="121201651"/>
<dbReference type="PROSITE" id="PS50287">
    <property type="entry name" value="SRCR_2"/>
    <property type="match status" value="1"/>
</dbReference>
<feature type="domain" description="SRCR" evidence="5">
    <location>
        <begin position="26"/>
        <end position="126"/>
    </location>
</feature>
<dbReference type="InterPro" id="IPR036772">
    <property type="entry name" value="SRCR-like_dom_sf"/>
</dbReference>
<evidence type="ECO:0000256" key="1">
    <source>
        <dbReference type="ARBA" id="ARBA00023157"/>
    </source>
</evidence>
<feature type="disulfide bond" evidence="3">
    <location>
        <begin position="51"/>
        <end position="115"/>
    </location>
</feature>
<dbReference type="Pfam" id="PF07707">
    <property type="entry name" value="BACK"/>
    <property type="match status" value="1"/>
</dbReference>
<reference evidence="7" key="1">
    <citation type="submission" date="2025-08" db="UniProtKB">
        <authorList>
            <consortium name="RefSeq"/>
        </authorList>
    </citation>
    <scope>IDENTIFICATION</scope>
</reference>
<evidence type="ECO:0000313" key="7">
    <source>
        <dbReference type="RefSeq" id="XP_040926346.2"/>
    </source>
</evidence>